<evidence type="ECO:0000313" key="2">
    <source>
        <dbReference type="EMBL" id="PQV62593.1"/>
    </source>
</evidence>
<dbReference type="EMBL" id="NIGF01000027">
    <property type="protein sequence ID" value="PQV62593.1"/>
    <property type="molecule type" value="Genomic_DNA"/>
</dbReference>
<dbReference type="RefSeq" id="WP_157947744.1">
    <property type="nucleotide sequence ID" value="NZ_NIGF01000027.1"/>
</dbReference>
<proteinExistence type="predicted"/>
<comment type="caution">
    <text evidence="2">The sequence shown here is derived from an EMBL/GenBank/DDBJ whole genome shotgun (WGS) entry which is preliminary data.</text>
</comment>
<evidence type="ECO:0000313" key="3">
    <source>
        <dbReference type="Proteomes" id="UP000237684"/>
    </source>
</evidence>
<keyword evidence="3" id="KW-1185">Reference proteome</keyword>
<dbReference type="InterPro" id="IPR044894">
    <property type="entry name" value="TubC_N_sf"/>
</dbReference>
<feature type="domain" description="TubC N-terminal docking" evidence="1">
    <location>
        <begin position="9"/>
        <end position="54"/>
    </location>
</feature>
<dbReference type="Proteomes" id="UP000237684">
    <property type="component" value="Unassembled WGS sequence"/>
</dbReference>
<dbReference type="InParanoid" id="A0A2S8SP71"/>
<gene>
    <name evidence="2" type="ORF">B1R32_1275</name>
</gene>
<dbReference type="Pfam" id="PF18563">
    <property type="entry name" value="TubC_N"/>
    <property type="match status" value="1"/>
</dbReference>
<name>A0A2S8SP71_9BACT</name>
<reference evidence="2 3" key="1">
    <citation type="journal article" date="2018" name="Syst. Appl. Microbiol.">
        <title>Abditibacterium utsteinense sp. nov., the first cultivated member of candidate phylum FBP, isolated from ice-free Antarctic soil samples.</title>
        <authorList>
            <person name="Tahon G."/>
            <person name="Tytgat B."/>
            <person name="Lebbe L."/>
            <person name="Carlier A."/>
            <person name="Willems A."/>
        </authorList>
    </citation>
    <scope>NUCLEOTIDE SEQUENCE [LARGE SCALE GENOMIC DNA]</scope>
    <source>
        <strain evidence="2 3">LMG 29911</strain>
    </source>
</reference>
<sequence>MNHFSTPDALLRELSRRGVLLEIQGQKLKFQASKGSSAVTDLFPDLQRHKVALILTCYPSSSHFE</sequence>
<protein>
    <recommendedName>
        <fullName evidence="1">TubC N-terminal docking domain-containing protein</fullName>
    </recommendedName>
</protein>
<accession>A0A2S8SP71</accession>
<evidence type="ECO:0000259" key="1">
    <source>
        <dbReference type="Pfam" id="PF18563"/>
    </source>
</evidence>
<dbReference type="AlphaFoldDB" id="A0A2S8SP71"/>
<organism evidence="2 3">
    <name type="scientific">Abditibacterium utsteinense</name>
    <dbReference type="NCBI Taxonomy" id="1960156"/>
    <lineage>
        <taxon>Bacteria</taxon>
        <taxon>Pseudomonadati</taxon>
        <taxon>Abditibacteriota</taxon>
        <taxon>Abditibacteriia</taxon>
        <taxon>Abditibacteriales</taxon>
        <taxon>Abditibacteriaceae</taxon>
        <taxon>Abditibacterium</taxon>
    </lineage>
</organism>
<dbReference type="InterPro" id="IPR041464">
    <property type="entry name" value="TubC_N"/>
</dbReference>
<dbReference type="Gene3D" id="1.10.10.1830">
    <property type="entry name" value="Non-ribosomal peptide synthase, adenylation domain"/>
    <property type="match status" value="1"/>
</dbReference>